<organism evidence="2">
    <name type="scientific">bioreactor metagenome</name>
    <dbReference type="NCBI Taxonomy" id="1076179"/>
    <lineage>
        <taxon>unclassified sequences</taxon>
        <taxon>metagenomes</taxon>
        <taxon>ecological metagenomes</taxon>
    </lineage>
</organism>
<sequence length="166" mass="17268">MLHSLHHRSGNASAHGKPPACPGGDGKIVGRVLGKPGEVNLVGVKHTLQFLKGQHIVHVGTDGLAVGLQLFRGAGADEADAGVGMPLFHQPGGDDHRGEGHGNIVLEFGEQLLRHHAPRRAAGGAHEGLVFRHILQKVLGLFNGAKVRADGHLHHVGKAAKAHGGL</sequence>
<accession>A0A645B6X1</accession>
<gene>
    <name evidence="2" type="ORF">SDC9_107652</name>
</gene>
<proteinExistence type="predicted"/>
<reference evidence="2" key="1">
    <citation type="submission" date="2019-08" db="EMBL/GenBank/DDBJ databases">
        <authorList>
            <person name="Kucharzyk K."/>
            <person name="Murdoch R.W."/>
            <person name="Higgins S."/>
            <person name="Loffler F."/>
        </authorList>
    </citation>
    <scope>NUCLEOTIDE SEQUENCE</scope>
</reference>
<dbReference type="EMBL" id="VSSQ01017992">
    <property type="protein sequence ID" value="MPM60798.1"/>
    <property type="molecule type" value="Genomic_DNA"/>
</dbReference>
<evidence type="ECO:0000313" key="2">
    <source>
        <dbReference type="EMBL" id="MPM60798.1"/>
    </source>
</evidence>
<evidence type="ECO:0000256" key="1">
    <source>
        <dbReference type="SAM" id="MobiDB-lite"/>
    </source>
</evidence>
<protein>
    <submittedName>
        <fullName evidence="2">Uncharacterized protein</fullName>
    </submittedName>
</protein>
<dbReference type="AlphaFoldDB" id="A0A645B6X1"/>
<feature type="region of interest" description="Disordered" evidence="1">
    <location>
        <begin position="1"/>
        <end position="23"/>
    </location>
</feature>
<name>A0A645B6X1_9ZZZZ</name>
<comment type="caution">
    <text evidence="2">The sequence shown here is derived from an EMBL/GenBank/DDBJ whole genome shotgun (WGS) entry which is preliminary data.</text>
</comment>